<keyword evidence="7" id="KW-1185">Reference proteome</keyword>
<organism evidence="6 7">
    <name type="scientific">Chryseobacterium takakiae</name>
    <dbReference type="NCBI Taxonomy" id="1302685"/>
    <lineage>
        <taxon>Bacteria</taxon>
        <taxon>Pseudomonadati</taxon>
        <taxon>Bacteroidota</taxon>
        <taxon>Flavobacteriia</taxon>
        <taxon>Flavobacteriales</taxon>
        <taxon>Weeksellaceae</taxon>
        <taxon>Chryseobacterium group</taxon>
        <taxon>Chryseobacterium</taxon>
    </lineage>
</organism>
<evidence type="ECO:0000313" key="6">
    <source>
        <dbReference type="EMBL" id="SHF13120.1"/>
    </source>
</evidence>
<accession>A0A1M4Z532</accession>
<evidence type="ECO:0000256" key="3">
    <source>
        <dbReference type="PIRSR" id="PIRSR000390-1"/>
    </source>
</evidence>
<reference evidence="7" key="1">
    <citation type="submission" date="2016-11" db="EMBL/GenBank/DDBJ databases">
        <authorList>
            <person name="Varghese N."/>
            <person name="Submissions S."/>
        </authorList>
    </citation>
    <scope>NUCLEOTIDE SEQUENCE [LARGE SCALE GENOMIC DNA]</scope>
    <source>
        <strain evidence="7">DSM 26898</strain>
    </source>
</reference>
<proteinExistence type="inferred from homology"/>
<protein>
    <submittedName>
        <fullName evidence="6">dTDP-4-amino-4,6-dideoxygalactose transaminase</fullName>
    </submittedName>
</protein>
<dbReference type="InterPro" id="IPR015421">
    <property type="entry name" value="PyrdxlP-dep_Trfase_major"/>
</dbReference>
<dbReference type="STRING" id="1302685.SAMN05444408_109109"/>
<dbReference type="Gene3D" id="3.90.1150.10">
    <property type="entry name" value="Aspartate Aminotransferase, domain 1"/>
    <property type="match status" value="1"/>
</dbReference>
<dbReference type="RefSeq" id="WP_072885162.1">
    <property type="nucleotide sequence ID" value="NZ_FQVO01000009.1"/>
</dbReference>
<dbReference type="PANTHER" id="PTHR30244:SF36">
    <property type="entry name" value="3-OXO-GLUCOSE-6-PHOSPHATE:GLUTAMATE AMINOTRANSFERASE"/>
    <property type="match status" value="1"/>
</dbReference>
<dbReference type="SUPFAM" id="SSF53383">
    <property type="entry name" value="PLP-dependent transferases"/>
    <property type="match status" value="1"/>
</dbReference>
<dbReference type="Proteomes" id="UP000184236">
    <property type="component" value="Unassembled WGS sequence"/>
</dbReference>
<sequence length="377" mass="42550">MKIQMVDLKSQYEKIKDEINAGIQECIDNTAFINGPAVKEFQQEFEKYLNVKHVIPCANGTDALQIAMMALDLKPGDEVICPAFTYVATAEVIGLLGLKPIMVDVDENTFNIALEGLENYITPKTKAIVPVHLYGQSAEMKKILDFAEKHNLFVIEDNAQAIGSDYIFPDGTTMKTGTIGHIGCTSFFPSKNLGCYGDGGALMTNDDDLAARIRMIANHGQQKKYYHKVLGCNSRLDTIQAAILKVKLKQLDQYSVSRNQMAAYYDENLKEVPEIQIPERVKNATHVFHQYTLKVKNGKRDELQQYLAGKDIPSMIYYPLPLYRQEAFEQYVEEGFSLPVTEKLCSEVISLPVHTEFNQQVSDYIISEIKNFFKTNN</sequence>
<dbReference type="PIRSF" id="PIRSF000390">
    <property type="entry name" value="PLP_StrS"/>
    <property type="match status" value="1"/>
</dbReference>
<evidence type="ECO:0000256" key="1">
    <source>
        <dbReference type="ARBA" id="ARBA00022898"/>
    </source>
</evidence>
<dbReference type="FunFam" id="3.40.640.10:FF:000089">
    <property type="entry name" value="Aminotransferase, DegT/DnrJ/EryC1/StrS family"/>
    <property type="match status" value="1"/>
</dbReference>
<gene>
    <name evidence="6" type="ORF">SAMN05444408_109109</name>
</gene>
<dbReference type="InterPro" id="IPR000653">
    <property type="entry name" value="DegT/StrS_aminotransferase"/>
</dbReference>
<comment type="similarity">
    <text evidence="2 5">Belongs to the DegT/DnrJ/EryC1 family.</text>
</comment>
<dbReference type="GO" id="GO:0000271">
    <property type="term" value="P:polysaccharide biosynthetic process"/>
    <property type="evidence" value="ECO:0007669"/>
    <property type="project" value="TreeGrafter"/>
</dbReference>
<name>A0A1M4Z532_9FLAO</name>
<dbReference type="CDD" id="cd00616">
    <property type="entry name" value="AHBA_syn"/>
    <property type="match status" value="1"/>
</dbReference>
<dbReference type="GO" id="GO:0008483">
    <property type="term" value="F:transaminase activity"/>
    <property type="evidence" value="ECO:0007669"/>
    <property type="project" value="TreeGrafter"/>
</dbReference>
<dbReference type="GO" id="GO:0030170">
    <property type="term" value="F:pyridoxal phosphate binding"/>
    <property type="evidence" value="ECO:0007669"/>
    <property type="project" value="UniProtKB-ARBA"/>
</dbReference>
<dbReference type="OrthoDB" id="9804264at2"/>
<feature type="modified residue" description="N6-(pyridoxal phosphate)lysine" evidence="4">
    <location>
        <position position="191"/>
    </location>
</feature>
<evidence type="ECO:0000256" key="5">
    <source>
        <dbReference type="RuleBase" id="RU004508"/>
    </source>
</evidence>
<dbReference type="Pfam" id="PF01041">
    <property type="entry name" value="DegT_DnrJ_EryC1"/>
    <property type="match status" value="1"/>
</dbReference>
<evidence type="ECO:0000256" key="2">
    <source>
        <dbReference type="ARBA" id="ARBA00037999"/>
    </source>
</evidence>
<evidence type="ECO:0000256" key="4">
    <source>
        <dbReference type="PIRSR" id="PIRSR000390-2"/>
    </source>
</evidence>
<dbReference type="PANTHER" id="PTHR30244">
    <property type="entry name" value="TRANSAMINASE"/>
    <property type="match status" value="1"/>
</dbReference>
<dbReference type="InterPro" id="IPR015424">
    <property type="entry name" value="PyrdxlP-dep_Trfase"/>
</dbReference>
<dbReference type="InterPro" id="IPR015422">
    <property type="entry name" value="PyrdxlP-dep_Trfase_small"/>
</dbReference>
<dbReference type="EMBL" id="FQVO01000009">
    <property type="protein sequence ID" value="SHF13120.1"/>
    <property type="molecule type" value="Genomic_DNA"/>
</dbReference>
<dbReference type="AlphaFoldDB" id="A0A1M4Z532"/>
<evidence type="ECO:0000313" key="7">
    <source>
        <dbReference type="Proteomes" id="UP000184236"/>
    </source>
</evidence>
<keyword evidence="1 4" id="KW-0663">Pyridoxal phosphate</keyword>
<dbReference type="Gene3D" id="3.40.640.10">
    <property type="entry name" value="Type I PLP-dependent aspartate aminotransferase-like (Major domain)"/>
    <property type="match status" value="1"/>
</dbReference>
<feature type="active site" description="Proton acceptor" evidence="3">
    <location>
        <position position="191"/>
    </location>
</feature>